<feature type="region of interest" description="Disordered" evidence="1">
    <location>
        <begin position="1"/>
        <end position="20"/>
    </location>
</feature>
<evidence type="ECO:0000256" key="1">
    <source>
        <dbReference type="SAM" id="MobiDB-lite"/>
    </source>
</evidence>
<dbReference type="Proteomes" id="UP000887013">
    <property type="component" value="Unassembled WGS sequence"/>
</dbReference>
<protein>
    <submittedName>
        <fullName evidence="2">Uncharacterized protein</fullName>
    </submittedName>
</protein>
<accession>A0A8X6KB66</accession>
<gene>
    <name evidence="2" type="ORF">NPIL_480771</name>
</gene>
<dbReference type="EMBL" id="BMAW01088834">
    <property type="protein sequence ID" value="GFS36832.1"/>
    <property type="molecule type" value="Genomic_DNA"/>
</dbReference>
<organism evidence="2 3">
    <name type="scientific">Nephila pilipes</name>
    <name type="common">Giant wood spider</name>
    <name type="synonym">Nephila maculata</name>
    <dbReference type="NCBI Taxonomy" id="299642"/>
    <lineage>
        <taxon>Eukaryota</taxon>
        <taxon>Metazoa</taxon>
        <taxon>Ecdysozoa</taxon>
        <taxon>Arthropoda</taxon>
        <taxon>Chelicerata</taxon>
        <taxon>Arachnida</taxon>
        <taxon>Araneae</taxon>
        <taxon>Araneomorphae</taxon>
        <taxon>Entelegynae</taxon>
        <taxon>Araneoidea</taxon>
        <taxon>Nephilidae</taxon>
        <taxon>Nephila</taxon>
    </lineage>
</organism>
<keyword evidence="3" id="KW-1185">Reference proteome</keyword>
<name>A0A8X6KB66_NEPPI</name>
<evidence type="ECO:0000313" key="2">
    <source>
        <dbReference type="EMBL" id="GFS36832.1"/>
    </source>
</evidence>
<comment type="caution">
    <text evidence="2">The sequence shown here is derived from an EMBL/GenBank/DDBJ whole genome shotgun (WGS) entry which is preliminary data.</text>
</comment>
<proteinExistence type="predicted"/>
<sequence>MSMKKNRPVPPPPRQQMKGDLHQTYSLLEVNSGNDVAFKSQPLEPAIKYNSPSARYHHKVINIHPPESIARSHSSDITSMYP</sequence>
<dbReference type="AlphaFoldDB" id="A0A8X6KB66"/>
<evidence type="ECO:0000313" key="3">
    <source>
        <dbReference type="Proteomes" id="UP000887013"/>
    </source>
</evidence>
<reference evidence="2" key="1">
    <citation type="submission" date="2020-08" db="EMBL/GenBank/DDBJ databases">
        <title>Multicomponent nature underlies the extraordinary mechanical properties of spider dragline silk.</title>
        <authorList>
            <person name="Kono N."/>
            <person name="Nakamura H."/>
            <person name="Mori M."/>
            <person name="Yoshida Y."/>
            <person name="Ohtoshi R."/>
            <person name="Malay A.D."/>
            <person name="Moran D.A.P."/>
            <person name="Tomita M."/>
            <person name="Numata K."/>
            <person name="Arakawa K."/>
        </authorList>
    </citation>
    <scope>NUCLEOTIDE SEQUENCE</scope>
</reference>